<keyword evidence="4 6" id="KW-0238">DNA-binding</keyword>
<dbReference type="PANTHER" id="PTHR11467">
    <property type="entry name" value="HISTONE H1"/>
    <property type="match status" value="1"/>
</dbReference>
<feature type="region of interest" description="Disordered" evidence="7">
    <location>
        <begin position="117"/>
        <end position="165"/>
    </location>
</feature>
<evidence type="ECO:0000256" key="3">
    <source>
        <dbReference type="ARBA" id="ARBA00022454"/>
    </source>
</evidence>
<dbReference type="PANTHER" id="PTHR11467:SF36">
    <property type="entry name" value="HISTONE 24-RELATED"/>
    <property type="match status" value="1"/>
</dbReference>
<accession>A0AAP0BMT4</accession>
<dbReference type="InterPro" id="IPR005818">
    <property type="entry name" value="Histone_H1/H5_H15"/>
</dbReference>
<evidence type="ECO:0000313" key="10">
    <source>
        <dbReference type="Proteomes" id="UP001418222"/>
    </source>
</evidence>
<keyword evidence="3 6" id="KW-0158">Chromosome</keyword>
<evidence type="ECO:0000256" key="6">
    <source>
        <dbReference type="RuleBase" id="RU003894"/>
    </source>
</evidence>
<dbReference type="CDD" id="cd00073">
    <property type="entry name" value="H15"/>
    <property type="match status" value="1"/>
</dbReference>
<comment type="caution">
    <text evidence="9">The sequence shown here is derived from an EMBL/GenBank/DDBJ whole genome shotgun (WGS) entry which is preliminary data.</text>
</comment>
<dbReference type="Gene3D" id="1.10.10.10">
    <property type="entry name" value="Winged helix-like DNA-binding domain superfamily/Winged helix DNA-binding domain"/>
    <property type="match status" value="1"/>
</dbReference>
<organism evidence="9 10">
    <name type="scientific">Platanthera zijinensis</name>
    <dbReference type="NCBI Taxonomy" id="2320716"/>
    <lineage>
        <taxon>Eukaryota</taxon>
        <taxon>Viridiplantae</taxon>
        <taxon>Streptophyta</taxon>
        <taxon>Embryophyta</taxon>
        <taxon>Tracheophyta</taxon>
        <taxon>Spermatophyta</taxon>
        <taxon>Magnoliopsida</taxon>
        <taxon>Liliopsida</taxon>
        <taxon>Asparagales</taxon>
        <taxon>Orchidaceae</taxon>
        <taxon>Orchidoideae</taxon>
        <taxon>Orchideae</taxon>
        <taxon>Orchidinae</taxon>
        <taxon>Platanthera</taxon>
    </lineage>
</organism>
<evidence type="ECO:0000256" key="5">
    <source>
        <dbReference type="ARBA" id="ARBA00023242"/>
    </source>
</evidence>
<evidence type="ECO:0000256" key="1">
    <source>
        <dbReference type="ARBA" id="ARBA00004123"/>
    </source>
</evidence>
<dbReference type="SMART" id="SM00526">
    <property type="entry name" value="H15"/>
    <property type="match status" value="1"/>
</dbReference>
<dbReference type="AlphaFoldDB" id="A0AAP0BMT4"/>
<feature type="region of interest" description="Disordered" evidence="7">
    <location>
        <begin position="1"/>
        <end position="28"/>
    </location>
</feature>
<dbReference type="GO" id="GO:0003690">
    <property type="term" value="F:double-stranded DNA binding"/>
    <property type="evidence" value="ECO:0007669"/>
    <property type="project" value="TreeGrafter"/>
</dbReference>
<sequence length="165" mass="17870">MAKPATRKTSAPSAPKKKPQASSVASHPPYFQMITEAILALQERNGSSPQAIAKYLEEKHRAALPLNFRKLLSRQLKNLARKGKLVRVKHSFKLSPYEKQVAKKAENVANPVSVPAKRKTAVAAKPAKKTAAGKKVKLAAPVKHKQPKSIKSPAAKRGRKTSASA</sequence>
<comment type="subcellular location">
    <subcellularLocation>
        <location evidence="2">Chromosome</location>
    </subcellularLocation>
    <subcellularLocation>
        <location evidence="1 6">Nucleus</location>
    </subcellularLocation>
</comment>
<evidence type="ECO:0000259" key="8">
    <source>
        <dbReference type="PROSITE" id="PS51504"/>
    </source>
</evidence>
<protein>
    <recommendedName>
        <fullName evidence="8">H15 domain-containing protein</fullName>
    </recommendedName>
</protein>
<dbReference type="GO" id="GO:0030261">
    <property type="term" value="P:chromosome condensation"/>
    <property type="evidence" value="ECO:0007669"/>
    <property type="project" value="TreeGrafter"/>
</dbReference>
<dbReference type="GO" id="GO:0006334">
    <property type="term" value="P:nucleosome assembly"/>
    <property type="evidence" value="ECO:0007669"/>
    <property type="project" value="InterPro"/>
</dbReference>
<evidence type="ECO:0000256" key="7">
    <source>
        <dbReference type="SAM" id="MobiDB-lite"/>
    </source>
</evidence>
<gene>
    <name evidence="9" type="ORF">KSP39_PZI008522</name>
</gene>
<dbReference type="GO" id="GO:0000786">
    <property type="term" value="C:nucleosome"/>
    <property type="evidence" value="ECO:0007669"/>
    <property type="project" value="InterPro"/>
</dbReference>
<dbReference type="PROSITE" id="PS51504">
    <property type="entry name" value="H15"/>
    <property type="match status" value="1"/>
</dbReference>
<feature type="compositionally biased region" description="Low complexity" evidence="7">
    <location>
        <begin position="8"/>
        <end position="26"/>
    </location>
</feature>
<dbReference type="Pfam" id="PF00538">
    <property type="entry name" value="Linker_histone"/>
    <property type="match status" value="1"/>
</dbReference>
<keyword evidence="5 6" id="KW-0539">Nucleus</keyword>
<comment type="similarity">
    <text evidence="6">Belongs to the histone H1/H5 family.</text>
</comment>
<name>A0AAP0BMT4_9ASPA</name>
<feature type="domain" description="H15" evidence="8">
    <location>
        <begin position="26"/>
        <end position="96"/>
    </location>
</feature>
<reference evidence="9 10" key="1">
    <citation type="journal article" date="2022" name="Nat. Plants">
        <title>Genomes of leafy and leafless Platanthera orchids illuminate the evolution of mycoheterotrophy.</title>
        <authorList>
            <person name="Li M.H."/>
            <person name="Liu K.W."/>
            <person name="Li Z."/>
            <person name="Lu H.C."/>
            <person name="Ye Q.L."/>
            <person name="Zhang D."/>
            <person name="Wang J.Y."/>
            <person name="Li Y.F."/>
            <person name="Zhong Z.M."/>
            <person name="Liu X."/>
            <person name="Yu X."/>
            <person name="Liu D.K."/>
            <person name="Tu X.D."/>
            <person name="Liu B."/>
            <person name="Hao Y."/>
            <person name="Liao X.Y."/>
            <person name="Jiang Y.T."/>
            <person name="Sun W.H."/>
            <person name="Chen J."/>
            <person name="Chen Y.Q."/>
            <person name="Ai Y."/>
            <person name="Zhai J.W."/>
            <person name="Wu S.S."/>
            <person name="Zhou Z."/>
            <person name="Hsiao Y.Y."/>
            <person name="Wu W.L."/>
            <person name="Chen Y.Y."/>
            <person name="Lin Y.F."/>
            <person name="Hsu J.L."/>
            <person name="Li C.Y."/>
            <person name="Wang Z.W."/>
            <person name="Zhao X."/>
            <person name="Zhong W.Y."/>
            <person name="Ma X.K."/>
            <person name="Ma L."/>
            <person name="Huang J."/>
            <person name="Chen G.Z."/>
            <person name="Huang M.Z."/>
            <person name="Huang L."/>
            <person name="Peng D.H."/>
            <person name="Luo Y.B."/>
            <person name="Zou S.Q."/>
            <person name="Chen S.P."/>
            <person name="Lan S."/>
            <person name="Tsai W.C."/>
            <person name="Van de Peer Y."/>
            <person name="Liu Z.J."/>
        </authorList>
    </citation>
    <scope>NUCLEOTIDE SEQUENCE [LARGE SCALE GENOMIC DNA]</scope>
    <source>
        <strain evidence="9">Lor287</strain>
    </source>
</reference>
<dbReference type="GO" id="GO:0005634">
    <property type="term" value="C:nucleus"/>
    <property type="evidence" value="ECO:0007669"/>
    <property type="project" value="UniProtKB-SubCell"/>
</dbReference>
<dbReference type="GO" id="GO:0031492">
    <property type="term" value="F:nucleosomal DNA binding"/>
    <property type="evidence" value="ECO:0007669"/>
    <property type="project" value="TreeGrafter"/>
</dbReference>
<dbReference type="EMBL" id="JBBWWQ010000006">
    <property type="protein sequence ID" value="KAK8944840.1"/>
    <property type="molecule type" value="Genomic_DNA"/>
</dbReference>
<dbReference type="SUPFAM" id="SSF46785">
    <property type="entry name" value="Winged helix' DNA-binding domain"/>
    <property type="match status" value="1"/>
</dbReference>
<dbReference type="InterPro" id="IPR036388">
    <property type="entry name" value="WH-like_DNA-bd_sf"/>
</dbReference>
<dbReference type="PRINTS" id="PR00624">
    <property type="entry name" value="HISTONEH5"/>
</dbReference>
<evidence type="ECO:0000256" key="2">
    <source>
        <dbReference type="ARBA" id="ARBA00004286"/>
    </source>
</evidence>
<proteinExistence type="inferred from homology"/>
<dbReference type="Proteomes" id="UP001418222">
    <property type="component" value="Unassembled WGS sequence"/>
</dbReference>
<evidence type="ECO:0000313" key="9">
    <source>
        <dbReference type="EMBL" id="KAK8944840.1"/>
    </source>
</evidence>
<dbReference type="InterPro" id="IPR036390">
    <property type="entry name" value="WH_DNA-bd_sf"/>
</dbReference>
<dbReference type="InterPro" id="IPR005819">
    <property type="entry name" value="H1/H5"/>
</dbReference>
<keyword evidence="10" id="KW-1185">Reference proteome</keyword>
<evidence type="ECO:0000256" key="4">
    <source>
        <dbReference type="ARBA" id="ARBA00023125"/>
    </source>
</evidence>
<dbReference type="GO" id="GO:0030527">
    <property type="term" value="F:structural constituent of chromatin"/>
    <property type="evidence" value="ECO:0007669"/>
    <property type="project" value="InterPro"/>
</dbReference>
<dbReference type="GO" id="GO:0045910">
    <property type="term" value="P:negative regulation of DNA recombination"/>
    <property type="evidence" value="ECO:0007669"/>
    <property type="project" value="TreeGrafter"/>
</dbReference>